<proteinExistence type="predicted"/>
<evidence type="ECO:0000313" key="3">
    <source>
        <dbReference type="Proteomes" id="UP000784294"/>
    </source>
</evidence>
<organism evidence="2 3">
    <name type="scientific">Protopolystoma xenopodis</name>
    <dbReference type="NCBI Taxonomy" id="117903"/>
    <lineage>
        <taxon>Eukaryota</taxon>
        <taxon>Metazoa</taxon>
        <taxon>Spiralia</taxon>
        <taxon>Lophotrochozoa</taxon>
        <taxon>Platyhelminthes</taxon>
        <taxon>Monogenea</taxon>
        <taxon>Polyopisthocotylea</taxon>
        <taxon>Polystomatidea</taxon>
        <taxon>Polystomatidae</taxon>
        <taxon>Protopolystoma</taxon>
    </lineage>
</organism>
<feature type="region of interest" description="Disordered" evidence="1">
    <location>
        <begin position="1"/>
        <end position="24"/>
    </location>
</feature>
<dbReference type="Proteomes" id="UP000784294">
    <property type="component" value="Unassembled WGS sequence"/>
</dbReference>
<dbReference type="EMBL" id="CAAALY010039961">
    <property type="protein sequence ID" value="VEL19076.1"/>
    <property type="molecule type" value="Genomic_DNA"/>
</dbReference>
<dbReference type="AlphaFoldDB" id="A0A448WSG6"/>
<comment type="caution">
    <text evidence="2">The sequence shown here is derived from an EMBL/GenBank/DDBJ whole genome shotgun (WGS) entry which is preliminary data.</text>
</comment>
<reference evidence="2" key="1">
    <citation type="submission" date="2018-11" db="EMBL/GenBank/DDBJ databases">
        <authorList>
            <consortium name="Pathogen Informatics"/>
        </authorList>
    </citation>
    <scope>NUCLEOTIDE SEQUENCE</scope>
</reference>
<keyword evidence="3" id="KW-1185">Reference proteome</keyword>
<evidence type="ECO:0000313" key="2">
    <source>
        <dbReference type="EMBL" id="VEL19076.1"/>
    </source>
</evidence>
<protein>
    <submittedName>
        <fullName evidence="2">Uncharacterized protein</fullName>
    </submittedName>
</protein>
<name>A0A448WSG6_9PLAT</name>
<feature type="compositionally biased region" description="Acidic residues" evidence="1">
    <location>
        <begin position="1"/>
        <end position="11"/>
    </location>
</feature>
<gene>
    <name evidence="2" type="ORF">PXEA_LOCUS12516</name>
</gene>
<evidence type="ECO:0000256" key="1">
    <source>
        <dbReference type="SAM" id="MobiDB-lite"/>
    </source>
</evidence>
<feature type="region of interest" description="Disordered" evidence="1">
    <location>
        <begin position="202"/>
        <end position="251"/>
    </location>
</feature>
<feature type="non-terminal residue" evidence="2">
    <location>
        <position position="1"/>
    </location>
</feature>
<sequence>AAADFIDEDRQDQEIKHHSTAFSRRVNQQKVRTMPTLDPNLLHQISFLPQKSALVDTSPKKSVTSQNTSALLVFLPPAQKSLSHTVVRSCEHQNYHHFNYLSPVEKRNGEKGCLIDEHCLRTSNPRTIPLLDSGGYKNALFKLPRSEVNNEVKIATSRVIVNSTAATAVIDEEQPTDVAGGFTVQCTCPECLLSGSGQKFEPLVKGSSPPMDRRNGVSQKPDLWDKSTRPISFRSAPDNDGEPNQAAALTSNLLDKVSM</sequence>
<accession>A0A448WSG6</accession>